<evidence type="ECO:0000313" key="6">
    <source>
        <dbReference type="EMBL" id="EMS47823.1"/>
    </source>
</evidence>
<dbReference type="STRING" id="4572.M7YC81"/>
<dbReference type="EMBL" id="KD255519">
    <property type="protein sequence ID" value="EMS47823.1"/>
    <property type="molecule type" value="Genomic_DNA"/>
</dbReference>
<dbReference type="Gene3D" id="3.30.110.10">
    <property type="entry name" value="Translation initiation factor 3 (IF-3), C-terminal domain"/>
    <property type="match status" value="1"/>
</dbReference>
<keyword evidence="3" id="KW-0648">Protein biosynthesis</keyword>
<dbReference type="FunFam" id="3.10.20.80:FF:000005">
    <property type="entry name" value="Predicted protein"/>
    <property type="match status" value="1"/>
</dbReference>
<feature type="region of interest" description="Disordered" evidence="4">
    <location>
        <begin position="1"/>
        <end position="23"/>
    </location>
</feature>
<keyword evidence="2 6" id="KW-0396">Initiation factor</keyword>
<feature type="compositionally biased region" description="Basic and acidic residues" evidence="4">
    <location>
        <begin position="333"/>
        <end position="343"/>
    </location>
</feature>
<dbReference type="GO" id="GO:0043022">
    <property type="term" value="F:ribosome binding"/>
    <property type="evidence" value="ECO:0007669"/>
    <property type="project" value="TreeGrafter"/>
</dbReference>
<dbReference type="Pfam" id="PF05198">
    <property type="entry name" value="IF3_N"/>
    <property type="match status" value="1"/>
</dbReference>
<dbReference type="PANTHER" id="PTHR10938:SF5">
    <property type="entry name" value="TRANSLATION INITIATION FACTOR 3 N-TERMINAL DOMAIN-CONTAINING PROTEIN"/>
    <property type="match status" value="1"/>
</dbReference>
<dbReference type="PANTHER" id="PTHR10938">
    <property type="entry name" value="TRANSLATION INITIATION FACTOR IF-3"/>
    <property type="match status" value="1"/>
</dbReference>
<feature type="compositionally biased region" description="Basic and acidic residues" evidence="4">
    <location>
        <begin position="425"/>
        <end position="435"/>
    </location>
</feature>
<dbReference type="SUPFAM" id="SSF54364">
    <property type="entry name" value="Translation initiation factor IF3, N-terminal domain"/>
    <property type="match status" value="1"/>
</dbReference>
<feature type="compositionally biased region" description="Basic and acidic residues" evidence="4">
    <location>
        <begin position="311"/>
        <end position="323"/>
    </location>
</feature>
<dbReference type="FunFam" id="3.30.110.10:FF:000005">
    <property type="entry name" value="Translation initiation factor 3 (IF-3) family protein"/>
    <property type="match status" value="1"/>
</dbReference>
<evidence type="ECO:0000256" key="4">
    <source>
        <dbReference type="SAM" id="MobiDB-lite"/>
    </source>
</evidence>
<feature type="compositionally biased region" description="Low complexity" evidence="4">
    <location>
        <begin position="561"/>
        <end position="575"/>
    </location>
</feature>
<dbReference type="InterPro" id="IPR019814">
    <property type="entry name" value="Translation_initiation_fac_3_N"/>
</dbReference>
<feature type="compositionally biased region" description="Polar residues" evidence="4">
    <location>
        <begin position="514"/>
        <end position="528"/>
    </location>
</feature>
<reference evidence="6" key="1">
    <citation type="journal article" date="2013" name="Nature">
        <title>Draft genome of the wheat A-genome progenitor Triticum urartu.</title>
        <authorList>
            <person name="Ling H.Q."/>
            <person name="Zhao S."/>
            <person name="Liu D."/>
            <person name="Wang J."/>
            <person name="Sun H."/>
            <person name="Zhang C."/>
            <person name="Fan H."/>
            <person name="Li D."/>
            <person name="Dong L."/>
            <person name="Tao Y."/>
            <person name="Gao C."/>
            <person name="Wu H."/>
            <person name="Li Y."/>
            <person name="Cui Y."/>
            <person name="Guo X."/>
            <person name="Zheng S."/>
            <person name="Wang B."/>
            <person name="Yu K."/>
            <person name="Liang Q."/>
            <person name="Yang W."/>
            <person name="Lou X."/>
            <person name="Chen J."/>
            <person name="Feng M."/>
            <person name="Jian J."/>
            <person name="Zhang X."/>
            <person name="Luo G."/>
            <person name="Jiang Y."/>
            <person name="Liu J."/>
            <person name="Wang Z."/>
            <person name="Sha Y."/>
            <person name="Zhang B."/>
            <person name="Wu H."/>
            <person name="Tang D."/>
            <person name="Shen Q."/>
            <person name="Xue P."/>
            <person name="Zou S."/>
            <person name="Wang X."/>
            <person name="Liu X."/>
            <person name="Wang F."/>
            <person name="Yang Y."/>
            <person name="An X."/>
            <person name="Dong Z."/>
            <person name="Zhang K."/>
            <person name="Zhang X."/>
            <person name="Luo M.C."/>
            <person name="Dvorak J."/>
            <person name="Tong Y."/>
            <person name="Wang J."/>
            <person name="Yang H."/>
            <person name="Li Z."/>
            <person name="Wang D."/>
            <person name="Zhang A."/>
            <person name="Wang J."/>
        </authorList>
    </citation>
    <scope>NUCLEOTIDE SEQUENCE</scope>
</reference>
<name>M7YC81_TRIUA</name>
<gene>
    <name evidence="6" type="ORF">TRIUR3_09006</name>
</gene>
<feature type="compositionally biased region" description="Basic and acidic residues" evidence="4">
    <location>
        <begin position="459"/>
        <end position="475"/>
    </location>
</feature>
<dbReference type="OMA" id="MPAGNEE"/>
<dbReference type="GO" id="GO:0003743">
    <property type="term" value="F:translation initiation factor activity"/>
    <property type="evidence" value="ECO:0007669"/>
    <property type="project" value="UniProtKB-KW"/>
</dbReference>
<evidence type="ECO:0000259" key="5">
    <source>
        <dbReference type="Pfam" id="PF05198"/>
    </source>
</evidence>
<evidence type="ECO:0000256" key="3">
    <source>
        <dbReference type="ARBA" id="ARBA00022917"/>
    </source>
</evidence>
<sequence length="586" mass="63675">MTLPPPATGAASRGGGNRGLTGFCQGEKPSPMIAFFLERERAIGLLAFELVKKAVKKDDDDDAGPRLNNDITGPFLRLVTDEGHHLCLVARKVKKAVKKDDDDDAGPRLNNDITGPFLRLVTDEGHDVVPRHEALKMAARMGLDLVEVDRKSDPPVCKIMDFHKEKYIKDVKDKERLKAKSAITLRVGDIKEVRFKAKTEIKDLKVKADAITRLMDRGYRVKCMAMPAGNEAEDLGGPLSRLLGLIQDVCTVESGPHLDSKHAYVIVRHVKFATKKGGKKASKAMEDASKGTPRTATSESPPAATDSGDDTSEHGLEAEDVDKTPAYTPRESSPQKKGQDRGFRGNNRGNLDKSIGAGGNRINPGQGGPQPSQYGLGSRNGSPEMEKLKQAKANEGMTPEQTNRYASRRQQPGGVDSQGRPPQQDPRRGEHEGRYQRPPLEQPSPPPPRFNQGRPPQQDLRRNENNEDRYRRPQDNQRPPLQQAGPPPPKFSQGSRPPQQDPRGNERGSHVPPDSSQRPQFQQSNPNAEPSAGNPASTAARGVGVFSSRMPATASEPNKTADGGPASGGADDLSGNQLLGDPMSRD</sequence>
<dbReference type="NCBIfam" id="TIGR00168">
    <property type="entry name" value="infC"/>
    <property type="match status" value="1"/>
</dbReference>
<dbReference type="eggNOG" id="ENOG502QWD8">
    <property type="taxonomic scope" value="Eukaryota"/>
</dbReference>
<dbReference type="AlphaFoldDB" id="M7YC81"/>
<dbReference type="GO" id="GO:0032790">
    <property type="term" value="P:ribosome disassembly"/>
    <property type="evidence" value="ECO:0007669"/>
    <property type="project" value="TreeGrafter"/>
</dbReference>
<dbReference type="SUPFAM" id="SSF55200">
    <property type="entry name" value="Translation initiation factor IF3, C-terminal domain"/>
    <property type="match status" value="1"/>
</dbReference>
<evidence type="ECO:0000256" key="1">
    <source>
        <dbReference type="ARBA" id="ARBA00005439"/>
    </source>
</evidence>
<comment type="similarity">
    <text evidence="1">Belongs to the IF-3 family.</text>
</comment>
<feature type="compositionally biased region" description="Pro residues" evidence="4">
    <location>
        <begin position="440"/>
        <end position="449"/>
    </location>
</feature>
<accession>M7YC81</accession>
<feature type="compositionally biased region" description="Polar residues" evidence="4">
    <location>
        <begin position="399"/>
        <end position="410"/>
    </location>
</feature>
<dbReference type="Gene3D" id="3.10.20.80">
    <property type="entry name" value="Translation initiation factor 3 (IF-3), N-terminal domain"/>
    <property type="match status" value="1"/>
</dbReference>
<feature type="region of interest" description="Disordered" evidence="4">
    <location>
        <begin position="276"/>
        <end position="586"/>
    </location>
</feature>
<dbReference type="InterPro" id="IPR001288">
    <property type="entry name" value="Translation_initiation_fac_3"/>
</dbReference>
<dbReference type="InterPro" id="IPR036788">
    <property type="entry name" value="T_IF-3_C_sf"/>
</dbReference>
<organism evidence="6">
    <name type="scientific">Triticum urartu</name>
    <name type="common">Red wild einkorn</name>
    <name type="synonym">Crithodium urartu</name>
    <dbReference type="NCBI Taxonomy" id="4572"/>
    <lineage>
        <taxon>Eukaryota</taxon>
        <taxon>Viridiplantae</taxon>
        <taxon>Streptophyta</taxon>
        <taxon>Embryophyta</taxon>
        <taxon>Tracheophyta</taxon>
        <taxon>Spermatophyta</taxon>
        <taxon>Magnoliopsida</taxon>
        <taxon>Liliopsida</taxon>
        <taxon>Poales</taxon>
        <taxon>Poaceae</taxon>
        <taxon>BOP clade</taxon>
        <taxon>Pooideae</taxon>
        <taxon>Triticodae</taxon>
        <taxon>Triticeae</taxon>
        <taxon>Triticinae</taxon>
        <taxon>Triticum</taxon>
    </lineage>
</organism>
<protein>
    <submittedName>
        <fullName evidence="6">Translation initiation factor IF-3</fullName>
    </submittedName>
</protein>
<feature type="domain" description="Translation initiation factor 3 N-terminal" evidence="5">
    <location>
        <begin position="110"/>
        <end position="175"/>
    </location>
</feature>
<dbReference type="InterPro" id="IPR036787">
    <property type="entry name" value="T_IF-3_N_sf"/>
</dbReference>
<proteinExistence type="inferred from homology"/>
<evidence type="ECO:0000256" key="2">
    <source>
        <dbReference type="ARBA" id="ARBA00022540"/>
    </source>
</evidence>